<dbReference type="GO" id="GO:0016616">
    <property type="term" value="F:oxidoreductase activity, acting on the CH-OH group of donors, NAD or NADP as acceptor"/>
    <property type="evidence" value="ECO:0007669"/>
    <property type="project" value="TreeGrafter"/>
</dbReference>
<comment type="similarity">
    <text evidence="1">Belongs to the short-chain dehydrogenases/reductases (SDR) family.</text>
</comment>
<keyword evidence="4" id="KW-1185">Reference proteome</keyword>
<dbReference type="EMBL" id="CP015118">
    <property type="protein sequence ID" value="ARN22428.1"/>
    <property type="molecule type" value="Genomic_DNA"/>
</dbReference>
<dbReference type="KEGG" id="rgu:A4W93_22365"/>
<dbReference type="PRINTS" id="PR00081">
    <property type="entry name" value="GDHRDH"/>
</dbReference>
<evidence type="ECO:0000313" key="3">
    <source>
        <dbReference type="EMBL" id="ARN22428.1"/>
    </source>
</evidence>
<dbReference type="InterPro" id="IPR002347">
    <property type="entry name" value="SDR_fam"/>
</dbReference>
<evidence type="ECO:0000256" key="1">
    <source>
        <dbReference type="ARBA" id="ARBA00006484"/>
    </source>
</evidence>
<protein>
    <submittedName>
        <fullName evidence="3">Short-chain dehydrogenase</fullName>
    </submittedName>
</protein>
<evidence type="ECO:0000259" key="2">
    <source>
        <dbReference type="SMART" id="SM00822"/>
    </source>
</evidence>
<proteinExistence type="inferred from homology"/>
<dbReference type="SUPFAM" id="SSF51735">
    <property type="entry name" value="NAD(P)-binding Rossmann-fold domains"/>
    <property type="match status" value="1"/>
</dbReference>
<dbReference type="PRINTS" id="PR00080">
    <property type="entry name" value="SDRFAMILY"/>
</dbReference>
<dbReference type="PANTHER" id="PTHR42760">
    <property type="entry name" value="SHORT-CHAIN DEHYDROGENASES/REDUCTASES FAMILY MEMBER"/>
    <property type="match status" value="1"/>
</dbReference>
<dbReference type="InterPro" id="IPR020904">
    <property type="entry name" value="Sc_DH/Rdtase_CS"/>
</dbReference>
<sequence>MPNAAPRTVVITGAAGALGQAVAAELGPGNNLVLINRHLAEAPHGVLSLAADVTSDTAMAHAASLIARRFGSVEMLVHTAGGFEMGEPVNELSRATWDRLMDLNAWSFVTVTKHLVPLIRGGSGGSIVAVSAASAAAGDAYKGAYAASKAALQRLVESQAAELRGEGIRVNSVAPTVLDTPANRAAMPDADPAGWTPLPDAARAIAFLLSDAGRAVTGRHVVLG</sequence>
<dbReference type="AlphaFoldDB" id="A0A1W6LE17"/>
<dbReference type="InterPro" id="IPR057326">
    <property type="entry name" value="KR_dom"/>
</dbReference>
<organism evidence="3 4">
    <name type="scientific">Piscinibacter gummiphilus</name>
    <dbReference type="NCBI Taxonomy" id="946333"/>
    <lineage>
        <taxon>Bacteria</taxon>
        <taxon>Pseudomonadati</taxon>
        <taxon>Pseudomonadota</taxon>
        <taxon>Betaproteobacteria</taxon>
        <taxon>Burkholderiales</taxon>
        <taxon>Sphaerotilaceae</taxon>
        <taxon>Piscinibacter</taxon>
    </lineage>
</organism>
<evidence type="ECO:0000313" key="4">
    <source>
        <dbReference type="Proteomes" id="UP000193427"/>
    </source>
</evidence>
<dbReference type="STRING" id="946333.A4W93_22365"/>
<gene>
    <name evidence="3" type="ORF">A4W93_22365</name>
</gene>
<dbReference type="GO" id="GO:0030497">
    <property type="term" value="P:fatty acid elongation"/>
    <property type="evidence" value="ECO:0007669"/>
    <property type="project" value="TreeGrafter"/>
</dbReference>
<dbReference type="InterPro" id="IPR036291">
    <property type="entry name" value="NAD(P)-bd_dom_sf"/>
</dbReference>
<dbReference type="PROSITE" id="PS00061">
    <property type="entry name" value="ADH_SHORT"/>
    <property type="match status" value="1"/>
</dbReference>
<dbReference type="Pfam" id="PF13561">
    <property type="entry name" value="adh_short_C2"/>
    <property type="match status" value="1"/>
</dbReference>
<name>A0A1W6LE17_9BURK</name>
<dbReference type="Proteomes" id="UP000193427">
    <property type="component" value="Chromosome"/>
</dbReference>
<dbReference type="Gene3D" id="3.40.50.720">
    <property type="entry name" value="NAD(P)-binding Rossmann-like Domain"/>
    <property type="match status" value="1"/>
</dbReference>
<accession>A0A1W6LE17</accession>
<dbReference type="OrthoDB" id="118015at2"/>
<dbReference type="RefSeq" id="WP_085752730.1">
    <property type="nucleotide sequence ID" value="NZ_BSPR01000020.1"/>
</dbReference>
<dbReference type="SMART" id="SM00822">
    <property type="entry name" value="PKS_KR"/>
    <property type="match status" value="1"/>
</dbReference>
<reference evidence="3 4" key="1">
    <citation type="submission" date="2016-04" db="EMBL/GenBank/DDBJ databases">
        <title>Complete genome sequence of natural rubber-degrading, novel Gram-negative bacterium, Rhizobacter gummiphilus strain NS21.</title>
        <authorList>
            <person name="Tabata M."/>
            <person name="Kasai D."/>
            <person name="Fukuda M."/>
        </authorList>
    </citation>
    <scope>NUCLEOTIDE SEQUENCE [LARGE SCALE GENOMIC DNA]</scope>
    <source>
        <strain evidence="3 4">NS21</strain>
    </source>
</reference>
<feature type="domain" description="Ketoreductase" evidence="2">
    <location>
        <begin position="7"/>
        <end position="180"/>
    </location>
</feature>
<dbReference type="PANTHER" id="PTHR42760:SF135">
    <property type="entry name" value="BLL7886 PROTEIN"/>
    <property type="match status" value="1"/>
</dbReference>